<comment type="caution">
    <text evidence="4">The sequence shown here is derived from an EMBL/GenBank/DDBJ whole genome shotgun (WGS) entry which is preliminary data.</text>
</comment>
<feature type="domain" description="Bacteriophage tail tape measure N-terminal" evidence="2">
    <location>
        <begin position="295"/>
        <end position="487"/>
    </location>
</feature>
<dbReference type="InterPro" id="IPR009628">
    <property type="entry name" value="Phage_tape_measure_N"/>
</dbReference>
<gene>
    <name evidence="4" type="ORF">C5468_23030</name>
</gene>
<evidence type="ECO:0000313" key="4">
    <source>
        <dbReference type="EMBL" id="TDB44106.1"/>
    </source>
</evidence>
<evidence type="ECO:0000256" key="1">
    <source>
        <dbReference type="SAM" id="MobiDB-lite"/>
    </source>
</evidence>
<dbReference type="HAMAP" id="MF_04138">
    <property type="entry name" value="TMP_LAMBDA"/>
    <property type="match status" value="1"/>
</dbReference>
<name>A0A4R4ITT0_PHOLU</name>
<dbReference type="Pfam" id="PF06791">
    <property type="entry name" value="TMP_2"/>
    <property type="match status" value="1"/>
</dbReference>
<evidence type="ECO:0000259" key="3">
    <source>
        <dbReference type="Pfam" id="PF09718"/>
    </source>
</evidence>
<dbReference type="Pfam" id="PF09718">
    <property type="entry name" value="Tape_meas_lam_C"/>
    <property type="match status" value="1"/>
</dbReference>
<feature type="domain" description="Bacteriophage tail tape measure C-terminal" evidence="3">
    <location>
        <begin position="852"/>
        <end position="926"/>
    </location>
</feature>
<dbReference type="Proteomes" id="UP000295550">
    <property type="component" value="Unassembled WGS sequence"/>
</dbReference>
<accession>A0A4R4ITT0</accession>
<feature type="region of interest" description="Disordered" evidence="1">
    <location>
        <begin position="804"/>
        <end position="825"/>
    </location>
</feature>
<sequence>MPLNCGFFTSEASMSDIATISLRVNTADLERGNQELNKFQSVAEKASKASSGLNDNFKVGAEIREKHIKRLRDEAEGVSKEADSFQKLINKISPATAALNKLGETQRRLNRLWREGSVPDDDYKNYQEILASTEIRLGRFAQAETEAGKAALINADKLSKARSNFAQKLHEQIFLYGASKSQMLEYKAAQLGVSKEMTPLITQIKRQEEAEKRATEQKKAAEIASKGLKRALAEQAQEERAATTAAERAHRERQAFLAKLRDEVATQNMSRQELLKYRAAQLNVSSAADIYIKKLSKVGNATHDFSLKTAAARKELGVMIGELARGNFGALRGSGITLANRSGLIDQLMSLRGAALLGVAGAITAIGIAAYKGSEEFTEYNKQLILTGNYAGKTASQLNQLARSMSGNGITQGDMAGVLAKVVGSGSFTGGAVEMVAKTAAKLEKDVGQSVDETVKQFQRLQDEPTKASEELNKKLHYLTSAQYEYIASLERRGDKELAGKYAIEVYGQSQQQVAEKVANSMGLIERAAKAGKKYLSEFWDAAFDIGRESTNSDELNSVNKRISELKSKSRPGIFGMGNIGDGGAAGRELAALEERKKILEFIIRSQDGYSESQNKARRADEARTQSLIYQNNILKEAATWQQKRALALKELWGEVAKAPDKWSGEQRKIAVDTINKRHEKPKEKGYNISAGTQAQEAASRELLILQSQLKVLEDHKSINDVISTQRQQLLEEQAKFSILEQAAKTRKLKEDEKSLLLSKEAILAEKEKLANIGDQIEKQKQLNSMRDTATKFIDQQKAATNSILSSAGVSDREGQRNREREQLKLSSKNSNFDQMWAAQEERYKKDDELRGNWELGFKKGFAEFGDTATNVYGNVANISQNAFMGMSNSLSDFLTTGKADFKDFATSVLKQITQMITQMLVFKSIEMGASAFGFSLPGMSSGGYTGPGGKFEPRGIVHGGEFVFTKEATSRIGVSNLYAMMHSAQGYANGGFVGGAQVPNSQVLQPAPRYGLVPAAGGLTVQTNVYIDGGSQQKGSDAASIDMSGITKQINGAIDKAITVQLTKTGSPLWNAINRR</sequence>
<proteinExistence type="inferred from homology"/>
<dbReference type="EMBL" id="PUJX01000042">
    <property type="protein sequence ID" value="TDB44106.1"/>
    <property type="molecule type" value="Genomic_DNA"/>
</dbReference>
<protein>
    <submittedName>
        <fullName evidence="4">Phage tail tape measure protein</fullName>
    </submittedName>
</protein>
<evidence type="ECO:0000259" key="2">
    <source>
        <dbReference type="Pfam" id="PF06791"/>
    </source>
</evidence>
<dbReference type="InterPro" id="IPR043680">
    <property type="entry name" value="GpH_LAMBDA"/>
</dbReference>
<dbReference type="NCBIfam" id="TIGR01541">
    <property type="entry name" value="tape_meas_lam_C"/>
    <property type="match status" value="1"/>
</dbReference>
<reference evidence="4 5" key="1">
    <citation type="journal article" date="2019" name="Int. J. Syst. Evol. Microbiol.">
        <title>Photorhabdus khanii subsp. guanajuatensis subsp. nov., isolated from Heterorhabditis atacamensis, and Photorhabdus luminescens subsp. mexicana subsp. nov., isolated from Heterorhabditis mexicana entomopathogenic nematodes.</title>
        <authorList>
            <person name="Machado R.A.R."/>
            <person name="Bruno P."/>
            <person name="Arce C.C.M."/>
            <person name="Liechti N."/>
            <person name="Kohler A."/>
            <person name="Bernal J."/>
            <person name="Bruggmann R."/>
            <person name="Turlings T.C.J."/>
        </authorList>
    </citation>
    <scope>NUCLEOTIDE SEQUENCE [LARGE SCALE GENOMIC DNA]</scope>
    <source>
        <strain evidence="4 5">MEX47-22</strain>
    </source>
</reference>
<dbReference type="InterPro" id="IPR006431">
    <property type="entry name" value="Phage_tape_meas_C"/>
</dbReference>
<evidence type="ECO:0000313" key="5">
    <source>
        <dbReference type="Proteomes" id="UP000295550"/>
    </source>
</evidence>
<organism evidence="4 5">
    <name type="scientific">Photorhabdus luminescens subsp. mexicana</name>
    <dbReference type="NCBI Taxonomy" id="2100167"/>
    <lineage>
        <taxon>Bacteria</taxon>
        <taxon>Pseudomonadati</taxon>
        <taxon>Pseudomonadota</taxon>
        <taxon>Gammaproteobacteria</taxon>
        <taxon>Enterobacterales</taxon>
        <taxon>Morganellaceae</taxon>
        <taxon>Photorhabdus</taxon>
    </lineage>
</organism>
<feature type="compositionally biased region" description="Basic and acidic residues" evidence="1">
    <location>
        <begin position="811"/>
        <end position="824"/>
    </location>
</feature>
<dbReference type="AlphaFoldDB" id="A0A4R4ITT0"/>